<dbReference type="EMBL" id="JBBPBN010000086">
    <property type="protein sequence ID" value="KAK8982184.1"/>
    <property type="molecule type" value="Genomic_DNA"/>
</dbReference>
<dbReference type="Proteomes" id="UP001396334">
    <property type="component" value="Unassembled WGS sequence"/>
</dbReference>
<proteinExistence type="predicted"/>
<evidence type="ECO:0000313" key="1">
    <source>
        <dbReference type="EMBL" id="KAK8982184.1"/>
    </source>
</evidence>
<keyword evidence="2" id="KW-1185">Reference proteome</keyword>
<name>A0ABR2P154_9ROSI</name>
<comment type="caution">
    <text evidence="1">The sequence shown here is derived from an EMBL/GenBank/DDBJ whole genome shotgun (WGS) entry which is preliminary data.</text>
</comment>
<organism evidence="1 2">
    <name type="scientific">Hibiscus sabdariffa</name>
    <name type="common">roselle</name>
    <dbReference type="NCBI Taxonomy" id="183260"/>
    <lineage>
        <taxon>Eukaryota</taxon>
        <taxon>Viridiplantae</taxon>
        <taxon>Streptophyta</taxon>
        <taxon>Embryophyta</taxon>
        <taxon>Tracheophyta</taxon>
        <taxon>Spermatophyta</taxon>
        <taxon>Magnoliopsida</taxon>
        <taxon>eudicotyledons</taxon>
        <taxon>Gunneridae</taxon>
        <taxon>Pentapetalae</taxon>
        <taxon>rosids</taxon>
        <taxon>malvids</taxon>
        <taxon>Malvales</taxon>
        <taxon>Malvaceae</taxon>
        <taxon>Malvoideae</taxon>
        <taxon>Hibiscus</taxon>
    </lineage>
</organism>
<reference evidence="1 2" key="1">
    <citation type="journal article" date="2024" name="G3 (Bethesda)">
        <title>Genome assembly of Hibiscus sabdariffa L. provides insights into metabolisms of medicinal natural products.</title>
        <authorList>
            <person name="Kim T."/>
        </authorList>
    </citation>
    <scope>NUCLEOTIDE SEQUENCE [LARGE SCALE GENOMIC DNA]</scope>
    <source>
        <strain evidence="1">TK-2024</strain>
        <tissue evidence="1">Old leaves</tissue>
    </source>
</reference>
<evidence type="ECO:0000313" key="2">
    <source>
        <dbReference type="Proteomes" id="UP001396334"/>
    </source>
</evidence>
<protein>
    <submittedName>
        <fullName evidence="1">Uncharacterized protein</fullName>
    </submittedName>
</protein>
<gene>
    <name evidence="1" type="ORF">V6N11_037359</name>
</gene>
<sequence>MKASLHDGSRFFLQCPHKVEGQSLLPKRVVLEVSARSTESRALSLFFLSFSFPLRPPPKPPFPGVFLYSWFTFNEGMRGLSSISTAYGNIKLVSFATKDDCVFAVEILTSAVGSKFLWWLQPFHCLFLMTRSLYFTYRETLL</sequence>
<accession>A0ABR2P154</accession>